<dbReference type="STRING" id="418495.SAMN05216215_104177"/>
<reference evidence="5" key="1">
    <citation type="submission" date="2016-10" db="EMBL/GenBank/DDBJ databases">
        <authorList>
            <person name="Varghese N."/>
            <person name="Submissions S."/>
        </authorList>
    </citation>
    <scope>NUCLEOTIDE SEQUENCE [LARGE SCALE GENOMIC DNA]</scope>
    <source>
        <strain evidence="5">CGMCC 4.3530</strain>
    </source>
</reference>
<name>A0A1H3PCC3_9PSEU</name>
<dbReference type="InterPro" id="IPR029069">
    <property type="entry name" value="HotDog_dom_sf"/>
</dbReference>
<protein>
    <submittedName>
        <fullName evidence="4">Uncharacterized domain 1-containing protein</fullName>
    </submittedName>
</protein>
<dbReference type="CDD" id="cd03443">
    <property type="entry name" value="PaaI_thioesterase"/>
    <property type="match status" value="1"/>
</dbReference>
<gene>
    <name evidence="4" type="ORF">SAMN05216215_104177</name>
</gene>
<evidence type="ECO:0000313" key="5">
    <source>
        <dbReference type="Proteomes" id="UP000199529"/>
    </source>
</evidence>
<keyword evidence="2" id="KW-0378">Hydrolase</keyword>
<dbReference type="EMBL" id="FNOK01000041">
    <property type="protein sequence ID" value="SDY98720.1"/>
    <property type="molecule type" value="Genomic_DNA"/>
</dbReference>
<dbReference type="Proteomes" id="UP000199529">
    <property type="component" value="Unassembled WGS sequence"/>
</dbReference>
<accession>A0A1H3PCC3</accession>
<proteinExistence type="inferred from homology"/>
<dbReference type="PANTHER" id="PTHR43240">
    <property type="entry name" value="1,4-DIHYDROXY-2-NAPHTHOYL-COA THIOESTERASE 1"/>
    <property type="match status" value="1"/>
</dbReference>
<dbReference type="InterPro" id="IPR006683">
    <property type="entry name" value="Thioestr_dom"/>
</dbReference>
<evidence type="ECO:0000256" key="1">
    <source>
        <dbReference type="ARBA" id="ARBA00008324"/>
    </source>
</evidence>
<dbReference type="GO" id="GO:0005829">
    <property type="term" value="C:cytosol"/>
    <property type="evidence" value="ECO:0007669"/>
    <property type="project" value="TreeGrafter"/>
</dbReference>
<keyword evidence="5" id="KW-1185">Reference proteome</keyword>
<dbReference type="AlphaFoldDB" id="A0A1H3PCC3"/>
<feature type="domain" description="Thioesterase" evidence="3">
    <location>
        <begin position="57"/>
        <end position="134"/>
    </location>
</feature>
<evidence type="ECO:0000259" key="3">
    <source>
        <dbReference type="Pfam" id="PF03061"/>
    </source>
</evidence>
<evidence type="ECO:0000256" key="2">
    <source>
        <dbReference type="ARBA" id="ARBA00022801"/>
    </source>
</evidence>
<evidence type="ECO:0000313" key="4">
    <source>
        <dbReference type="EMBL" id="SDY98720.1"/>
    </source>
</evidence>
<comment type="similarity">
    <text evidence="1">Belongs to the thioesterase PaaI family.</text>
</comment>
<dbReference type="Gene3D" id="3.10.129.10">
    <property type="entry name" value="Hotdog Thioesterase"/>
    <property type="match status" value="1"/>
</dbReference>
<sequence>MAALNDGKAVTSENDRLNRVLTAAEEQLTALMGIEIVEWAPDRVVGTMPVAGNRQPYGLLHGGANAVLAETVGSIAAALHAGDDRIAVGLELTCTHHRAVTDGVVTGIATPVHLGRATATYDIVITDEKDRRTCSARLTCVLRDQPPGK</sequence>
<dbReference type="PANTHER" id="PTHR43240:SF5">
    <property type="entry name" value="1,4-DIHYDROXY-2-NAPHTHOYL-COA THIOESTERASE 1"/>
    <property type="match status" value="1"/>
</dbReference>
<dbReference type="NCBIfam" id="TIGR00369">
    <property type="entry name" value="unchar_dom_1"/>
    <property type="match status" value="1"/>
</dbReference>
<organism evidence="4 5">
    <name type="scientific">Saccharopolyspora shandongensis</name>
    <dbReference type="NCBI Taxonomy" id="418495"/>
    <lineage>
        <taxon>Bacteria</taxon>
        <taxon>Bacillati</taxon>
        <taxon>Actinomycetota</taxon>
        <taxon>Actinomycetes</taxon>
        <taxon>Pseudonocardiales</taxon>
        <taxon>Pseudonocardiaceae</taxon>
        <taxon>Saccharopolyspora</taxon>
    </lineage>
</organism>
<dbReference type="SUPFAM" id="SSF54637">
    <property type="entry name" value="Thioesterase/thiol ester dehydrase-isomerase"/>
    <property type="match status" value="1"/>
</dbReference>
<dbReference type="GO" id="GO:0061522">
    <property type="term" value="F:1,4-dihydroxy-2-naphthoyl-CoA thioesterase activity"/>
    <property type="evidence" value="ECO:0007669"/>
    <property type="project" value="TreeGrafter"/>
</dbReference>
<dbReference type="InterPro" id="IPR003736">
    <property type="entry name" value="PAAI_dom"/>
</dbReference>
<dbReference type="Pfam" id="PF03061">
    <property type="entry name" value="4HBT"/>
    <property type="match status" value="1"/>
</dbReference>